<proteinExistence type="predicted"/>
<gene>
    <name evidence="1" type="ORF">HNAJ_LOCUS13355</name>
</gene>
<evidence type="ECO:0000313" key="3">
    <source>
        <dbReference type="WBParaSite" id="HNAJ_0001338101-mRNA-1"/>
    </source>
</evidence>
<dbReference type="Gene3D" id="2.40.128.180">
    <property type="match status" value="1"/>
</dbReference>
<protein>
    <submittedName>
        <fullName evidence="3">Outer membrane lipoprotein carrier protein LolA</fullName>
    </submittedName>
</protein>
<dbReference type="InterPro" id="IPR010695">
    <property type="entry name" value="FAIM1"/>
</dbReference>
<keyword evidence="2" id="KW-1185">Reference proteome</keyword>
<dbReference type="GO" id="GO:0043066">
    <property type="term" value="P:negative regulation of apoptotic process"/>
    <property type="evidence" value="ECO:0007669"/>
    <property type="project" value="InterPro"/>
</dbReference>
<evidence type="ECO:0000313" key="2">
    <source>
        <dbReference type="Proteomes" id="UP000278807"/>
    </source>
</evidence>
<dbReference type="InterPro" id="IPR038513">
    <property type="entry name" value="FAIM1_dom_sf"/>
</dbReference>
<reference evidence="1 2" key="2">
    <citation type="submission" date="2018-11" db="EMBL/GenBank/DDBJ databases">
        <authorList>
            <consortium name="Pathogen Informatics"/>
        </authorList>
    </citation>
    <scope>NUCLEOTIDE SEQUENCE [LARGE SCALE GENOMIC DNA]</scope>
</reference>
<dbReference type="WBParaSite" id="HNAJ_0001338101-mRNA-1">
    <property type="protein sequence ID" value="HNAJ_0001338101-mRNA-1"/>
    <property type="gene ID" value="HNAJ_0001338101"/>
</dbReference>
<dbReference type="Proteomes" id="UP000278807">
    <property type="component" value="Unassembled WGS sequence"/>
</dbReference>
<dbReference type="OrthoDB" id="6262731at2759"/>
<accession>A0A0R3TZT2</accession>
<sequence length="134" mass="15271">MSILFFDNKKSAAIVKGRNEEGKRLKSQINNAGDLSFCIYKPSEDTIVWKPTIDGKEQSIALQKSSMNIWFEDERLDYNTTIDDHMVRMDFLLLGKKAVIINYSEPQGNKEGSFKLCIEGEEVPQMQLSSESDN</sequence>
<name>A0A0R3TZT2_RODNA</name>
<dbReference type="EMBL" id="UZAE01015319">
    <property type="protein sequence ID" value="VDO15670.1"/>
    <property type="molecule type" value="Genomic_DNA"/>
</dbReference>
<reference evidence="3" key="1">
    <citation type="submission" date="2017-02" db="UniProtKB">
        <authorList>
            <consortium name="WormBaseParasite"/>
        </authorList>
    </citation>
    <scope>IDENTIFICATION</scope>
</reference>
<dbReference type="STRING" id="102285.A0A0R3TZT2"/>
<dbReference type="AlphaFoldDB" id="A0A0R3TZT2"/>
<dbReference type="Pfam" id="PF06905">
    <property type="entry name" value="FAIM1"/>
    <property type="match status" value="1"/>
</dbReference>
<organism evidence="3">
    <name type="scientific">Rodentolepis nana</name>
    <name type="common">Dwarf tapeworm</name>
    <name type="synonym">Hymenolepis nana</name>
    <dbReference type="NCBI Taxonomy" id="102285"/>
    <lineage>
        <taxon>Eukaryota</taxon>
        <taxon>Metazoa</taxon>
        <taxon>Spiralia</taxon>
        <taxon>Lophotrochozoa</taxon>
        <taxon>Platyhelminthes</taxon>
        <taxon>Cestoda</taxon>
        <taxon>Eucestoda</taxon>
        <taxon>Cyclophyllidea</taxon>
        <taxon>Hymenolepididae</taxon>
        <taxon>Rodentolepis</taxon>
    </lineage>
</organism>
<evidence type="ECO:0000313" key="1">
    <source>
        <dbReference type="EMBL" id="VDO15670.1"/>
    </source>
</evidence>